<feature type="signal peptide" evidence="4">
    <location>
        <begin position="1"/>
        <end position="26"/>
    </location>
</feature>
<feature type="region of interest" description="Disordered" evidence="3">
    <location>
        <begin position="27"/>
        <end position="119"/>
    </location>
</feature>
<feature type="repeat" description="Cell wall-binding" evidence="2">
    <location>
        <begin position="271"/>
        <end position="290"/>
    </location>
</feature>
<evidence type="ECO:0000256" key="4">
    <source>
        <dbReference type="SAM" id="SignalP"/>
    </source>
</evidence>
<dbReference type="InterPro" id="IPR018337">
    <property type="entry name" value="Cell_wall/Cho-bd_repeat"/>
</dbReference>
<feature type="repeat" description="Cell wall-binding" evidence="2">
    <location>
        <begin position="291"/>
        <end position="310"/>
    </location>
</feature>
<dbReference type="InterPro" id="IPR042047">
    <property type="entry name" value="SleB_dom1"/>
</dbReference>
<feature type="repeat" description="Cell wall-binding" evidence="2">
    <location>
        <begin position="356"/>
        <end position="375"/>
    </location>
</feature>
<dbReference type="EMBL" id="VUMS01000014">
    <property type="protein sequence ID" value="MST66832.1"/>
    <property type="molecule type" value="Genomic_DNA"/>
</dbReference>
<name>A0A7X2TM13_9FIRM</name>
<dbReference type="RefSeq" id="WP_154432377.1">
    <property type="nucleotide sequence ID" value="NZ_VUMS01000014.1"/>
</dbReference>
<dbReference type="SUPFAM" id="SSF69360">
    <property type="entry name" value="Cell wall binding repeat"/>
    <property type="match status" value="4"/>
</dbReference>
<feature type="compositionally biased region" description="Polar residues" evidence="3">
    <location>
        <begin position="32"/>
        <end position="42"/>
    </location>
</feature>
<evidence type="ECO:0000313" key="6">
    <source>
        <dbReference type="EMBL" id="MST66832.1"/>
    </source>
</evidence>
<evidence type="ECO:0000256" key="3">
    <source>
        <dbReference type="SAM" id="MobiDB-lite"/>
    </source>
</evidence>
<dbReference type="Pfam" id="PF19085">
    <property type="entry name" value="Choline_bind_2"/>
    <property type="match status" value="1"/>
</dbReference>
<dbReference type="PROSITE" id="PS51170">
    <property type="entry name" value="CW"/>
    <property type="match status" value="8"/>
</dbReference>
<organism evidence="6 7">
    <name type="scientific">Oliverpabstia intestinalis</name>
    <dbReference type="NCBI Taxonomy" id="2606633"/>
    <lineage>
        <taxon>Bacteria</taxon>
        <taxon>Bacillati</taxon>
        <taxon>Bacillota</taxon>
        <taxon>Clostridia</taxon>
        <taxon>Lachnospirales</taxon>
        <taxon>Lachnospiraceae</taxon>
        <taxon>Oliverpabstia</taxon>
    </lineage>
</organism>
<evidence type="ECO:0000256" key="2">
    <source>
        <dbReference type="PROSITE-ProRule" id="PRU00591"/>
    </source>
</evidence>
<keyword evidence="1" id="KW-0677">Repeat</keyword>
<feature type="compositionally biased region" description="Low complexity" evidence="3">
    <location>
        <begin position="105"/>
        <end position="118"/>
    </location>
</feature>
<proteinExistence type="predicted"/>
<gene>
    <name evidence="6" type="ORF">FYJ57_08855</name>
</gene>
<evidence type="ECO:0000256" key="1">
    <source>
        <dbReference type="ARBA" id="ARBA00022737"/>
    </source>
</evidence>
<feature type="repeat" description="Cell wall-binding" evidence="2">
    <location>
        <begin position="251"/>
        <end position="270"/>
    </location>
</feature>
<sequence>MKKKYVSRLLAGCLTVTMLTPTGALASVPQPVVTQEASQEAGQENETENKEQTEEYAAEGAAEVQTDETEAAENRTAADKSREQTEPQTAQTGEQAEPQTTQTGEQAASEAEPQAQVQPRAVVDVNQWIRNGNRWWYRHADGSYTTNGWEVINGAWYYFDGAGWMVTGWLKRPSGWYYLTGSGAMATGWIQLGSTWYYLNESGTMLADTWIGNNYVDGSGAWIPGKVKAQAGWIQSGNRWWYRHADGSYTTNGWEVINGAWYYFDGAGWMVTGWVKLSGTWYYLTGSGAMATGWIQTGGTWYYMNTSGAMVTDTWIGNNYVDGSGAWIPGKVKAQAGWIQSGSRWWYRHADGSYTRNNWEMINGSWYYFDGAGWMVTGWLKLGNNWYYLNPGNGAMVTGWLQLGSTWYYMNGSGAMETDTWIGNSYVDANGVWDQSKTKAQAYWVLNGDRWMLVQEDGTYAKKCWKTVGGKEYYLDENGYMVTGWLKQGSTWYYLKPTAKNSAEKVGEKAYNYWVGTAGIGGYYIDKYGRMVAGKDYSLGSYVYTFDVNGLCTNRENRYLQVTDANGRKYNVEKKTYLSDPQVGVDVTEDEFLAAAVYAESANQGLTGMTGVAMVMLNRMRTNKTSSAPYPSEAKNMIYQATQFEVARDGALTKSLNLIVSGKGGTAMENAKKAVANARAICDAYDNNKTDELSDEVKGILEELKVPEGHTMLEYLGFMTPKAFENANLDPEKTYAFTYKNTTFYSTWIKKS</sequence>
<feature type="repeat" description="Cell wall-binding" evidence="2">
    <location>
        <begin position="186"/>
        <end position="205"/>
    </location>
</feature>
<evidence type="ECO:0000259" key="5">
    <source>
        <dbReference type="Pfam" id="PF07486"/>
    </source>
</evidence>
<feature type="repeat" description="Cell wall-binding" evidence="2">
    <location>
        <begin position="397"/>
        <end position="416"/>
    </location>
</feature>
<feature type="domain" description="Cell wall hydrolase SleB" evidence="5">
    <location>
        <begin position="604"/>
        <end position="678"/>
    </location>
</feature>
<feature type="chain" id="PRO_5031100455" description="Cell wall hydrolase SleB domain-containing protein" evidence="4">
    <location>
        <begin position="27"/>
        <end position="752"/>
    </location>
</feature>
<dbReference type="InterPro" id="IPR011105">
    <property type="entry name" value="Cell_wall_hydrolase_SleB"/>
</dbReference>
<evidence type="ECO:0000313" key="7">
    <source>
        <dbReference type="Proteomes" id="UP000440513"/>
    </source>
</evidence>
<dbReference type="Gene3D" id="1.10.10.2520">
    <property type="entry name" value="Cell wall hydrolase SleB, domain 1"/>
    <property type="match status" value="1"/>
</dbReference>
<feature type="compositionally biased region" description="Basic and acidic residues" evidence="3">
    <location>
        <begin position="72"/>
        <end position="85"/>
    </location>
</feature>
<keyword evidence="7" id="KW-1185">Reference proteome</keyword>
<dbReference type="Gene3D" id="2.10.270.10">
    <property type="entry name" value="Cholin Binding"/>
    <property type="match status" value="4"/>
</dbReference>
<keyword evidence="4" id="KW-0732">Signal</keyword>
<feature type="repeat" description="Cell wall-binding" evidence="2">
    <location>
        <begin position="376"/>
        <end position="395"/>
    </location>
</feature>
<protein>
    <recommendedName>
        <fullName evidence="5">Cell wall hydrolase SleB domain-containing protein</fullName>
    </recommendedName>
</protein>
<reference evidence="6 7" key="1">
    <citation type="submission" date="2019-08" db="EMBL/GenBank/DDBJ databases">
        <title>In-depth cultivation of the pig gut microbiome towards novel bacterial diversity and tailored functional studies.</title>
        <authorList>
            <person name="Wylensek D."/>
            <person name="Hitch T.C.A."/>
            <person name="Clavel T."/>
        </authorList>
    </citation>
    <scope>NUCLEOTIDE SEQUENCE [LARGE SCALE GENOMIC DNA]</scope>
    <source>
        <strain evidence="6 7">BSM-380-WT-5A</strain>
    </source>
</reference>
<dbReference type="GO" id="GO:0016787">
    <property type="term" value="F:hydrolase activity"/>
    <property type="evidence" value="ECO:0007669"/>
    <property type="project" value="InterPro"/>
</dbReference>
<feature type="repeat" description="Cell wall-binding" evidence="2">
    <location>
        <begin position="146"/>
        <end position="165"/>
    </location>
</feature>
<dbReference type="Pfam" id="PF07486">
    <property type="entry name" value="Hydrolase_2"/>
    <property type="match status" value="1"/>
</dbReference>
<feature type="compositionally biased region" description="Polar residues" evidence="3">
    <location>
        <begin position="86"/>
        <end position="104"/>
    </location>
</feature>
<comment type="caution">
    <text evidence="6">The sequence shown here is derived from an EMBL/GenBank/DDBJ whole genome shotgun (WGS) entry which is preliminary data.</text>
</comment>
<dbReference type="Pfam" id="PF19127">
    <property type="entry name" value="Choline_bind_3"/>
    <property type="match status" value="4"/>
</dbReference>
<dbReference type="AlphaFoldDB" id="A0A7X2TM13"/>
<dbReference type="Proteomes" id="UP000440513">
    <property type="component" value="Unassembled WGS sequence"/>
</dbReference>
<accession>A0A7X2TM13</accession>